<dbReference type="EMBL" id="DYZF01000087">
    <property type="protein sequence ID" value="HJE51083.1"/>
    <property type="molecule type" value="Genomic_DNA"/>
</dbReference>
<feature type="coiled-coil region" evidence="1">
    <location>
        <begin position="29"/>
        <end position="56"/>
    </location>
</feature>
<dbReference type="Proteomes" id="UP000712713">
    <property type="component" value="Unassembled WGS sequence"/>
</dbReference>
<keyword evidence="2" id="KW-0472">Membrane</keyword>
<protein>
    <submittedName>
        <fullName evidence="3">Uncharacterized protein</fullName>
    </submittedName>
</protein>
<keyword evidence="1" id="KW-0175">Coiled coil</keyword>
<gene>
    <name evidence="3" type="ORF">K8V15_03755</name>
</gene>
<evidence type="ECO:0000313" key="4">
    <source>
        <dbReference type="Proteomes" id="UP000712713"/>
    </source>
</evidence>
<sequence>MIWVAVVGGLALAGLIALVIYGVGLKSKAEALQSEARQLQLRAQEMKRLIGEVQQALPMRD</sequence>
<name>A0A921JR45_9ACTN</name>
<evidence type="ECO:0000256" key="2">
    <source>
        <dbReference type="SAM" id="Phobius"/>
    </source>
</evidence>
<reference evidence="3" key="2">
    <citation type="submission" date="2021-09" db="EMBL/GenBank/DDBJ databases">
        <authorList>
            <person name="Gilroy R."/>
        </authorList>
    </citation>
    <scope>NUCLEOTIDE SEQUENCE</scope>
    <source>
        <strain evidence="3">ChiGjej3B3-7470</strain>
    </source>
</reference>
<organism evidence="3 4">
    <name type="scientific">Tessaracoccus flavescens</name>
    <dbReference type="NCBI Taxonomy" id="399497"/>
    <lineage>
        <taxon>Bacteria</taxon>
        <taxon>Bacillati</taxon>
        <taxon>Actinomycetota</taxon>
        <taxon>Actinomycetes</taxon>
        <taxon>Propionibacteriales</taxon>
        <taxon>Propionibacteriaceae</taxon>
        <taxon>Tessaracoccus</taxon>
    </lineage>
</organism>
<comment type="caution">
    <text evidence="3">The sequence shown here is derived from an EMBL/GenBank/DDBJ whole genome shotgun (WGS) entry which is preliminary data.</text>
</comment>
<dbReference type="AlphaFoldDB" id="A0A921JR45"/>
<accession>A0A921JR45</accession>
<keyword evidence="2" id="KW-0812">Transmembrane</keyword>
<feature type="transmembrane region" description="Helical" evidence="2">
    <location>
        <begin position="6"/>
        <end position="25"/>
    </location>
</feature>
<evidence type="ECO:0000256" key="1">
    <source>
        <dbReference type="SAM" id="Coils"/>
    </source>
</evidence>
<keyword evidence="2" id="KW-1133">Transmembrane helix</keyword>
<proteinExistence type="predicted"/>
<reference evidence="3" key="1">
    <citation type="journal article" date="2021" name="PeerJ">
        <title>Extensive microbial diversity within the chicken gut microbiome revealed by metagenomics and culture.</title>
        <authorList>
            <person name="Gilroy R."/>
            <person name="Ravi A."/>
            <person name="Getino M."/>
            <person name="Pursley I."/>
            <person name="Horton D.L."/>
            <person name="Alikhan N.F."/>
            <person name="Baker D."/>
            <person name="Gharbi K."/>
            <person name="Hall N."/>
            <person name="Watson M."/>
            <person name="Adriaenssens E.M."/>
            <person name="Foster-Nyarko E."/>
            <person name="Jarju S."/>
            <person name="Secka A."/>
            <person name="Antonio M."/>
            <person name="Oren A."/>
            <person name="Chaudhuri R.R."/>
            <person name="La Ragione R."/>
            <person name="Hildebrand F."/>
            <person name="Pallen M.J."/>
        </authorList>
    </citation>
    <scope>NUCLEOTIDE SEQUENCE</scope>
    <source>
        <strain evidence="3">ChiGjej3B3-7470</strain>
    </source>
</reference>
<evidence type="ECO:0000313" key="3">
    <source>
        <dbReference type="EMBL" id="HJE51083.1"/>
    </source>
</evidence>